<dbReference type="PANTHER" id="PTHR48207:SF3">
    <property type="entry name" value="SUCCINATE--HYDROXYMETHYLGLUTARATE COA-TRANSFERASE"/>
    <property type="match status" value="1"/>
</dbReference>
<dbReference type="SUPFAM" id="SSF89796">
    <property type="entry name" value="CoA-transferase family III (CaiB/BaiF)"/>
    <property type="match status" value="1"/>
</dbReference>
<name>A0A6J6XHU6_9ZZZZ</name>
<dbReference type="EMBL" id="CAFBOR010000216">
    <property type="protein sequence ID" value="CAB4998122.1"/>
    <property type="molecule type" value="Genomic_DNA"/>
</dbReference>
<sequence>MQLGDIRNEGALGNGKPLDGVRVLALEQMQALPYATQLLARLGADVVKVEPPGLGDSGRGSMPAWTNEDGTKTGATFLRNNLDKRSLVINLKDPRGRDLVLALAPHFDIIAENSKAGTMGRLGLGYEDIAAVNPAAIYVSVSGFGNTEETPYSTWPAFAPVVEAMSGIYDMKQYGDAHPNVAPVGALGDISAALFATIGILAALRHRDATGKGQYVDIAMYDAMVAMTDIVTNFWSMGLRGGELGPLIIHGFRASDGWFIIQVGREAHFAKLVETIGHPEFIDDPKFATRQGWVDHLDEWLRPAIEEWASTLTRAEACSALGSAGVAAGPCFTDEEVVNDPHVAARGMLVEIPRPDGVAQPVITPGNPVKMSGVAEGPETPPPSLGQHTESVLSEILGLDKAALDALRADGVIA</sequence>
<protein>
    <submittedName>
        <fullName evidence="3">Unannotated protein</fullName>
    </submittedName>
</protein>
<evidence type="ECO:0000313" key="3">
    <source>
        <dbReference type="EMBL" id="CAB4794818.1"/>
    </source>
</evidence>
<dbReference type="InterPro" id="IPR023606">
    <property type="entry name" value="CoA-Trfase_III_dom_1_sf"/>
</dbReference>
<dbReference type="GO" id="GO:0008410">
    <property type="term" value="F:CoA-transferase activity"/>
    <property type="evidence" value="ECO:0007669"/>
    <property type="project" value="TreeGrafter"/>
</dbReference>
<dbReference type="Gene3D" id="3.40.50.10540">
    <property type="entry name" value="Crotonobetainyl-coa:carnitine coa-transferase, domain 1"/>
    <property type="match status" value="1"/>
</dbReference>
<evidence type="ECO:0000313" key="4">
    <source>
        <dbReference type="EMBL" id="CAB4998122.1"/>
    </source>
</evidence>
<reference evidence="3" key="1">
    <citation type="submission" date="2020-05" db="EMBL/GenBank/DDBJ databases">
        <authorList>
            <person name="Chiriac C."/>
            <person name="Salcher M."/>
            <person name="Ghai R."/>
            <person name="Kavagutti S V."/>
        </authorList>
    </citation>
    <scope>NUCLEOTIDE SEQUENCE</scope>
</reference>
<dbReference type="EMBL" id="CAFAAH010000080">
    <property type="protein sequence ID" value="CAB4794818.1"/>
    <property type="molecule type" value="Genomic_DNA"/>
</dbReference>
<dbReference type="Gene3D" id="3.30.1540.10">
    <property type="entry name" value="formyl-coa transferase, domain 3"/>
    <property type="match status" value="1"/>
</dbReference>
<evidence type="ECO:0000256" key="1">
    <source>
        <dbReference type="ARBA" id="ARBA00022679"/>
    </source>
</evidence>
<dbReference type="InterPro" id="IPR050483">
    <property type="entry name" value="CoA-transferase_III_domain"/>
</dbReference>
<keyword evidence="1" id="KW-0808">Transferase</keyword>
<proteinExistence type="predicted"/>
<dbReference type="PANTHER" id="PTHR48207">
    <property type="entry name" value="SUCCINATE--HYDROXYMETHYLGLUTARATE COA-TRANSFERASE"/>
    <property type="match status" value="1"/>
</dbReference>
<dbReference type="Pfam" id="PF02515">
    <property type="entry name" value="CoA_transf_3"/>
    <property type="match status" value="1"/>
</dbReference>
<dbReference type="InterPro" id="IPR003673">
    <property type="entry name" value="CoA-Trfase_fam_III"/>
</dbReference>
<accession>A0A6J6XHU6</accession>
<gene>
    <name evidence="3" type="ORF">UFOPK2996_00720</name>
    <name evidence="4" type="ORF">UFOPK3974_01337</name>
</gene>
<organism evidence="3">
    <name type="scientific">freshwater metagenome</name>
    <dbReference type="NCBI Taxonomy" id="449393"/>
    <lineage>
        <taxon>unclassified sequences</taxon>
        <taxon>metagenomes</taxon>
        <taxon>ecological metagenomes</taxon>
    </lineage>
</organism>
<dbReference type="AlphaFoldDB" id="A0A6J6XHU6"/>
<dbReference type="InterPro" id="IPR044855">
    <property type="entry name" value="CoA-Trfase_III_dom3_sf"/>
</dbReference>
<feature type="region of interest" description="Disordered" evidence="2">
    <location>
        <begin position="359"/>
        <end position="387"/>
    </location>
</feature>
<evidence type="ECO:0000256" key="2">
    <source>
        <dbReference type="SAM" id="MobiDB-lite"/>
    </source>
</evidence>